<dbReference type="PROSITE" id="PS52015">
    <property type="entry name" value="TONB_CTD"/>
    <property type="match status" value="3"/>
</dbReference>
<reference evidence="12 13" key="1">
    <citation type="journal article" date="2014" name="Int. J. Syst. Evol. Microbiol.">
        <title>Phaeodactylibacter xiamenensis gen. nov., sp. nov., a member of the family Saprospiraceae isolated from the marine alga Phaeodactylum tricornutum.</title>
        <authorList>
            <person name="Chen Z.Jr."/>
            <person name="Lei X."/>
            <person name="Lai Q."/>
            <person name="Li Y."/>
            <person name="Zhang B."/>
            <person name="Zhang J."/>
            <person name="Zhang H."/>
            <person name="Yang L."/>
            <person name="Zheng W."/>
            <person name="Tian Y."/>
            <person name="Yu Z."/>
            <person name="Xu H.Jr."/>
            <person name="Zheng T."/>
        </authorList>
    </citation>
    <scope>NUCLEOTIDE SEQUENCE [LARGE SCALE GENOMIC DNA]</scope>
    <source>
        <strain evidence="12 13">KD52</strain>
    </source>
</reference>
<dbReference type="NCBIfam" id="TIGR04183">
    <property type="entry name" value="Por_Secre_tail"/>
    <property type="match status" value="1"/>
</dbReference>
<dbReference type="GO" id="GO:0015031">
    <property type="term" value="P:protein transport"/>
    <property type="evidence" value="ECO:0007669"/>
    <property type="project" value="UniProtKB-KW"/>
</dbReference>
<dbReference type="RefSeq" id="WP_044221933.1">
    <property type="nucleotide sequence ID" value="NZ_JBKAGJ010000044.1"/>
</dbReference>
<evidence type="ECO:0000256" key="4">
    <source>
        <dbReference type="ARBA" id="ARBA00022475"/>
    </source>
</evidence>
<dbReference type="STRING" id="1524460.IX84_14855"/>
<dbReference type="AlphaFoldDB" id="A0A098S755"/>
<dbReference type="InterPro" id="IPR037682">
    <property type="entry name" value="TonB_C"/>
</dbReference>
<keyword evidence="9 10" id="KW-0472">Membrane</keyword>
<dbReference type="PANTHER" id="PTHR33446">
    <property type="entry name" value="PROTEIN TONB-RELATED"/>
    <property type="match status" value="1"/>
</dbReference>
<evidence type="ECO:0000256" key="8">
    <source>
        <dbReference type="ARBA" id="ARBA00022989"/>
    </source>
</evidence>
<name>A0A098S755_9BACT</name>
<dbReference type="InterPro" id="IPR012910">
    <property type="entry name" value="Plug_dom"/>
</dbReference>
<dbReference type="InterPro" id="IPR037066">
    <property type="entry name" value="Plug_dom_sf"/>
</dbReference>
<keyword evidence="7" id="KW-0653">Protein transport</keyword>
<dbReference type="Gene3D" id="3.30.1150.10">
    <property type="match status" value="3"/>
</dbReference>
<evidence type="ECO:0000256" key="6">
    <source>
        <dbReference type="ARBA" id="ARBA00022692"/>
    </source>
</evidence>
<dbReference type="Pfam" id="PF05569">
    <property type="entry name" value="Peptidase_M56"/>
    <property type="match status" value="1"/>
</dbReference>
<dbReference type="InterPro" id="IPR026444">
    <property type="entry name" value="Secre_tail"/>
</dbReference>
<dbReference type="SUPFAM" id="SSF74653">
    <property type="entry name" value="TolA/TonB C-terminal domain"/>
    <property type="match status" value="3"/>
</dbReference>
<dbReference type="Pfam" id="PF03544">
    <property type="entry name" value="TonB_C"/>
    <property type="match status" value="3"/>
</dbReference>
<keyword evidence="4" id="KW-1003">Cell membrane</keyword>
<keyword evidence="8 10" id="KW-1133">Transmembrane helix</keyword>
<dbReference type="Proteomes" id="UP000029736">
    <property type="component" value="Unassembled WGS sequence"/>
</dbReference>
<dbReference type="GO" id="GO:0055085">
    <property type="term" value="P:transmembrane transport"/>
    <property type="evidence" value="ECO:0007669"/>
    <property type="project" value="InterPro"/>
</dbReference>
<organism evidence="12 13">
    <name type="scientific">Phaeodactylibacter xiamenensis</name>
    <dbReference type="NCBI Taxonomy" id="1524460"/>
    <lineage>
        <taxon>Bacteria</taxon>
        <taxon>Pseudomonadati</taxon>
        <taxon>Bacteroidota</taxon>
        <taxon>Saprospiria</taxon>
        <taxon>Saprospirales</taxon>
        <taxon>Haliscomenobacteraceae</taxon>
        <taxon>Phaeodactylibacter</taxon>
    </lineage>
</organism>
<dbReference type="Gene3D" id="2.170.130.10">
    <property type="entry name" value="TonB-dependent receptor, plug domain"/>
    <property type="match status" value="1"/>
</dbReference>
<dbReference type="SUPFAM" id="SSF56935">
    <property type="entry name" value="Porins"/>
    <property type="match status" value="1"/>
</dbReference>
<evidence type="ECO:0000256" key="1">
    <source>
        <dbReference type="ARBA" id="ARBA00004383"/>
    </source>
</evidence>
<dbReference type="InterPro" id="IPR006260">
    <property type="entry name" value="TonB/TolA_C"/>
</dbReference>
<protein>
    <recommendedName>
        <fullName evidence="11">TonB C-terminal domain-containing protein</fullName>
    </recommendedName>
</protein>
<keyword evidence="6 10" id="KW-0812">Transmembrane</keyword>
<evidence type="ECO:0000259" key="11">
    <source>
        <dbReference type="PROSITE" id="PS52015"/>
    </source>
</evidence>
<dbReference type="PANTHER" id="PTHR33446:SF2">
    <property type="entry name" value="PROTEIN TONB"/>
    <property type="match status" value="1"/>
</dbReference>
<evidence type="ECO:0000256" key="10">
    <source>
        <dbReference type="SAM" id="Phobius"/>
    </source>
</evidence>
<evidence type="ECO:0000256" key="7">
    <source>
        <dbReference type="ARBA" id="ARBA00022927"/>
    </source>
</evidence>
<dbReference type="EMBL" id="JPOS01000035">
    <property type="protein sequence ID" value="KGE87488.1"/>
    <property type="molecule type" value="Genomic_DNA"/>
</dbReference>
<evidence type="ECO:0000256" key="5">
    <source>
        <dbReference type="ARBA" id="ARBA00022519"/>
    </source>
</evidence>
<evidence type="ECO:0000256" key="9">
    <source>
        <dbReference type="ARBA" id="ARBA00023136"/>
    </source>
</evidence>
<feature type="domain" description="TonB C-terminal" evidence="11">
    <location>
        <begin position="457"/>
        <end position="556"/>
    </location>
</feature>
<comment type="subcellular location">
    <subcellularLocation>
        <location evidence="1">Cell inner membrane</location>
        <topology evidence="1">Single-pass membrane protein</topology>
        <orientation evidence="1">Periplasmic side</orientation>
    </subcellularLocation>
</comment>
<gene>
    <name evidence="12" type="ORF">IX84_14855</name>
</gene>
<dbReference type="GO" id="GO:0031992">
    <property type="term" value="F:energy transducer activity"/>
    <property type="evidence" value="ECO:0007669"/>
    <property type="project" value="TreeGrafter"/>
</dbReference>
<dbReference type="Pfam" id="PF07715">
    <property type="entry name" value="Plug"/>
    <property type="match status" value="1"/>
</dbReference>
<feature type="transmembrane region" description="Helical" evidence="10">
    <location>
        <begin position="35"/>
        <end position="53"/>
    </location>
</feature>
<feature type="domain" description="TonB C-terminal" evidence="11">
    <location>
        <begin position="591"/>
        <end position="690"/>
    </location>
</feature>
<comment type="similarity">
    <text evidence="2">Belongs to the TonB family.</text>
</comment>
<dbReference type="GO" id="GO:0098797">
    <property type="term" value="C:plasma membrane protein complex"/>
    <property type="evidence" value="ECO:0007669"/>
    <property type="project" value="TreeGrafter"/>
</dbReference>
<feature type="transmembrane region" description="Helical" evidence="10">
    <location>
        <begin position="141"/>
        <end position="160"/>
    </location>
</feature>
<keyword evidence="3" id="KW-0813">Transport</keyword>
<dbReference type="InterPro" id="IPR051045">
    <property type="entry name" value="TonB-dependent_transducer"/>
</dbReference>
<feature type="transmembrane region" description="Helical" evidence="10">
    <location>
        <begin position="277"/>
        <end position="296"/>
    </location>
</feature>
<comment type="caution">
    <text evidence="12">The sequence shown here is derived from an EMBL/GenBank/DDBJ whole genome shotgun (WGS) entry which is preliminary data.</text>
</comment>
<dbReference type="CDD" id="cd07341">
    <property type="entry name" value="M56_BlaR1_MecR1_like"/>
    <property type="match status" value="1"/>
</dbReference>
<sequence>MLSYILQVSICWGIFFLLYALLLSRTTFFSWNRAYLMLTLIISLALPALEWPVPEAPSTVALQAAYYMQPITIGVQQLEVIVTAAPETAAPESSSPVLNWRSVLLLIYWIGVAVAGVRLLYGMWQIYALYRKSEQHKRQTYTLVSTPTLHTPFSFFRLLFWSRALSYPKADAAKIIRHEQAHMDGWHSLDILIAEILGVLFWFNPLIYLYTRSLRTVHEYLADEAVLHHSKKTTYGHLLIRQSQSGQAIALANHFSHVQLKKRILMMTKKKSHRHQLLRYALALPLLAALAFAFTLPATPTAPAKATLTEEEGPKPVFKGCETLALEAAQQKCTTEKLMAFIQQKLQYPEAAKAAGQEGMAVVEFTVSKSGAIEDIKVLKSAGEALDQAAVAVVRQLPDWVPATDESGQAVAAKMTLPFKFKLPASDGGDEVFQVVEEMPRFPGCEEIANAEERQACANQELMLYIYENLIYPKAAKEAGVEGMPVLKLVIGKDGAIKDYSISRPANEALDAEVLRVAQQMQQEITWVPGVERGRKVNVALQLPIRFKLEDKAEEVQEVAPADGEAFKVAEQMPRFPGCEELEEPQAREKCAQKRLLEFVYQNIKYPAEARAAGTQGVVVVKLIIAPTGKVREYSIVRSVAPVLDEEVRRIARLMQEQVTWVPGEQGGKKVTVEFNLPVSFRLPELETKEEEVAHKDALKVTGFSKEEKPVRLSDPDGPAALIVLNGIAYPGVRDIEEQFDIKPDDIDRISVLKGEAAIEKYGQDAANGVIEIYTKSGQPGSQGGLSSQPLQLQRFRVAPNPTSGELRVRFKGEALPTTLRILSLTGQELLQRPFPGFDGQADETLDLSNLPKGTVLLEVRQGERVYVEKVVVK</sequence>
<dbReference type="NCBIfam" id="TIGR01352">
    <property type="entry name" value="tonB_Cterm"/>
    <property type="match status" value="3"/>
</dbReference>
<evidence type="ECO:0000256" key="2">
    <source>
        <dbReference type="ARBA" id="ARBA00006555"/>
    </source>
</evidence>
<keyword evidence="5" id="KW-0997">Cell inner membrane</keyword>
<feature type="transmembrane region" description="Helical" evidence="10">
    <location>
        <begin position="191"/>
        <end position="210"/>
    </location>
</feature>
<feature type="domain" description="TonB C-terminal" evidence="11">
    <location>
        <begin position="333"/>
        <end position="430"/>
    </location>
</feature>
<dbReference type="InterPro" id="IPR008756">
    <property type="entry name" value="Peptidase_M56"/>
</dbReference>
<feature type="transmembrane region" description="Helical" evidence="10">
    <location>
        <begin position="103"/>
        <end position="121"/>
    </location>
</feature>
<evidence type="ECO:0000256" key="3">
    <source>
        <dbReference type="ARBA" id="ARBA00022448"/>
    </source>
</evidence>
<dbReference type="OrthoDB" id="9814002at2"/>
<keyword evidence="13" id="KW-1185">Reference proteome</keyword>
<accession>A0A098S755</accession>
<evidence type="ECO:0000313" key="12">
    <source>
        <dbReference type="EMBL" id="KGE87488.1"/>
    </source>
</evidence>
<proteinExistence type="inferred from homology"/>
<evidence type="ECO:0000313" key="13">
    <source>
        <dbReference type="Proteomes" id="UP000029736"/>
    </source>
</evidence>
<feature type="transmembrane region" description="Helical" evidence="10">
    <location>
        <begin position="6"/>
        <end position="23"/>
    </location>
</feature>